<dbReference type="RefSeq" id="WP_188543503.1">
    <property type="nucleotide sequence ID" value="NZ_BMCU01000001.1"/>
</dbReference>
<dbReference type="Pfam" id="PF13350">
    <property type="entry name" value="Y_phosphatase3"/>
    <property type="match status" value="1"/>
</dbReference>
<dbReference type="EMBL" id="BMCU01000001">
    <property type="protein sequence ID" value="GGF97711.1"/>
    <property type="molecule type" value="Genomic_DNA"/>
</dbReference>
<reference evidence="2" key="1">
    <citation type="journal article" date="2014" name="Int. J. Syst. Evol. Microbiol.">
        <title>Complete genome sequence of Corynebacterium casei LMG S-19264T (=DSM 44701T), isolated from a smear-ripened cheese.</title>
        <authorList>
            <consortium name="US DOE Joint Genome Institute (JGI-PGF)"/>
            <person name="Walter F."/>
            <person name="Albersmeier A."/>
            <person name="Kalinowski J."/>
            <person name="Ruckert C."/>
        </authorList>
    </citation>
    <scope>NUCLEOTIDE SEQUENCE</scope>
    <source>
        <strain evidence="2">CCM 7905</strain>
    </source>
</reference>
<feature type="domain" description="Tyrosine specific protein phosphatases" evidence="1">
    <location>
        <begin position="121"/>
        <end position="186"/>
    </location>
</feature>
<dbReference type="InterPro" id="IPR029021">
    <property type="entry name" value="Prot-tyrosine_phosphatase-like"/>
</dbReference>
<gene>
    <name evidence="2" type="ORF">GCM10007304_09540</name>
</gene>
<protein>
    <submittedName>
        <fullName evidence="2">Phosphotyrosine protein phosphatase</fullName>
    </submittedName>
</protein>
<organism evidence="2 3">
    <name type="scientific">Rhodococcoides trifolii</name>
    <dbReference type="NCBI Taxonomy" id="908250"/>
    <lineage>
        <taxon>Bacteria</taxon>
        <taxon>Bacillati</taxon>
        <taxon>Actinomycetota</taxon>
        <taxon>Actinomycetes</taxon>
        <taxon>Mycobacteriales</taxon>
        <taxon>Nocardiaceae</taxon>
        <taxon>Rhodococcoides</taxon>
    </lineage>
</organism>
<evidence type="ECO:0000313" key="3">
    <source>
        <dbReference type="Proteomes" id="UP000654257"/>
    </source>
</evidence>
<evidence type="ECO:0000259" key="1">
    <source>
        <dbReference type="PROSITE" id="PS50056"/>
    </source>
</evidence>
<sequence>MTSQFLLSGAWNYRDVGGLRTTDGGIVRSGVLHRASALRRLDDDGRAALADLGITDVFDLRGDAEVEREGADLTPESVRVHARPYWNYRGETAPHEAPSVPDEATAIEHMLTSYTRFPSLDGARDAIRSVVETIVAGEGGVLVHCAAGKDRAGWTVATVLRAAGVTEEDVLADYLRSNDAIDPLRRDVASIWGDTQYAKLTDAMLGVREDYYRAAMAEVNRLHGSFEGYLDALGIDGGTTAKLRSVLVDDAL</sequence>
<reference evidence="2" key="2">
    <citation type="submission" date="2020-09" db="EMBL/GenBank/DDBJ databases">
        <authorList>
            <person name="Sun Q."/>
            <person name="Sedlacek I."/>
        </authorList>
    </citation>
    <scope>NUCLEOTIDE SEQUENCE</scope>
    <source>
        <strain evidence="2">CCM 7905</strain>
    </source>
</reference>
<name>A0A917FQI8_9NOCA</name>
<dbReference type="Proteomes" id="UP000654257">
    <property type="component" value="Unassembled WGS sequence"/>
</dbReference>
<dbReference type="PROSITE" id="PS50056">
    <property type="entry name" value="TYR_PHOSPHATASE_2"/>
    <property type="match status" value="1"/>
</dbReference>
<dbReference type="InterPro" id="IPR026893">
    <property type="entry name" value="Tyr/Ser_Pase_IphP-type"/>
</dbReference>
<accession>A0A917FQI8</accession>
<comment type="caution">
    <text evidence="2">The sequence shown here is derived from an EMBL/GenBank/DDBJ whole genome shotgun (WGS) entry which is preliminary data.</text>
</comment>
<proteinExistence type="predicted"/>
<keyword evidence="3" id="KW-1185">Reference proteome</keyword>
<evidence type="ECO:0000313" key="2">
    <source>
        <dbReference type="EMBL" id="GGF97711.1"/>
    </source>
</evidence>
<dbReference type="AlphaFoldDB" id="A0A917FQI8"/>
<dbReference type="InterPro" id="IPR000387">
    <property type="entry name" value="Tyr_Pase_dom"/>
</dbReference>
<dbReference type="SUPFAM" id="SSF52799">
    <property type="entry name" value="(Phosphotyrosine protein) phosphatases II"/>
    <property type="match status" value="1"/>
</dbReference>
<dbReference type="GO" id="GO:0004721">
    <property type="term" value="F:phosphoprotein phosphatase activity"/>
    <property type="evidence" value="ECO:0007669"/>
    <property type="project" value="InterPro"/>
</dbReference>
<dbReference type="Gene3D" id="3.90.190.10">
    <property type="entry name" value="Protein tyrosine phosphatase superfamily"/>
    <property type="match status" value="1"/>
</dbReference>